<dbReference type="Proteomes" id="UP000275846">
    <property type="component" value="Unassembled WGS sequence"/>
</dbReference>
<reference evidence="4" key="1">
    <citation type="submission" date="2016-06" db="UniProtKB">
        <authorList>
            <consortium name="WormBaseParasite"/>
        </authorList>
    </citation>
    <scope>IDENTIFICATION</scope>
</reference>
<feature type="compositionally biased region" description="Polar residues" evidence="1">
    <location>
        <begin position="243"/>
        <end position="259"/>
    </location>
</feature>
<sequence>MDNLSTRSTALKAPSPALDSKSGCIGRFVVLKAAVSNVNESASPRSESRRPSQEAENPQWSFTLDDNNSATASTDSPPLSSATYWTVTSAHSARNSGPVMLTAPGARNPRKLKDARSPARSRGQNSNSETPYLSVSRPSTPSTPNSGPSSRPVSQSVQNRFRKFFVESFGGSRVRTHSEQQTSGEAYRNSVGGPAVSNSISSEREPGCLPPHAHTITAATSRSIVKGLLEPLSVRTKDDAFTGISTASSPQSYNLQGNPSVSTSSVNESYSGSGRMQGSVSKASDGHKRKLKPTRKMVNRLLSLSTNHGSQKPTDPDVIEGFLPDPSKLPREAPQSSLEFTQSHLKNLPKKTELLGIRYPEDVVHDRQSATLKSTEETHTIGGDYVYWPSTTTIFVGV</sequence>
<dbReference type="AlphaFoldDB" id="A0A183TB25"/>
<evidence type="ECO:0000256" key="1">
    <source>
        <dbReference type="SAM" id="MobiDB-lite"/>
    </source>
</evidence>
<feature type="region of interest" description="Disordered" evidence="1">
    <location>
        <begin position="243"/>
        <end position="294"/>
    </location>
</feature>
<dbReference type="EMBL" id="UYSU01038273">
    <property type="protein sequence ID" value="VDM00062.1"/>
    <property type="molecule type" value="Genomic_DNA"/>
</dbReference>
<dbReference type="STRING" id="70667.A0A183TB25"/>
<protein>
    <submittedName>
        <fullName evidence="4">ATP pyrophosphate-lyase</fullName>
    </submittedName>
</protein>
<feature type="compositionally biased region" description="Polar residues" evidence="1">
    <location>
        <begin position="58"/>
        <end position="95"/>
    </location>
</feature>
<gene>
    <name evidence="2" type="ORF">SSLN_LOCUS13676</name>
</gene>
<feature type="region of interest" description="Disordered" evidence="1">
    <location>
        <begin position="37"/>
        <end position="156"/>
    </location>
</feature>
<accession>A0A183TB25</accession>
<reference evidence="2 3" key="2">
    <citation type="submission" date="2018-11" db="EMBL/GenBank/DDBJ databases">
        <authorList>
            <consortium name="Pathogen Informatics"/>
        </authorList>
    </citation>
    <scope>NUCLEOTIDE SEQUENCE [LARGE SCALE GENOMIC DNA]</scope>
    <source>
        <strain evidence="2 3">NST_G2</strain>
    </source>
</reference>
<feature type="region of interest" description="Disordered" evidence="1">
    <location>
        <begin position="172"/>
        <end position="213"/>
    </location>
</feature>
<name>A0A183TB25_SCHSO</name>
<organism evidence="4">
    <name type="scientific">Schistocephalus solidus</name>
    <name type="common">Tapeworm</name>
    <dbReference type="NCBI Taxonomy" id="70667"/>
    <lineage>
        <taxon>Eukaryota</taxon>
        <taxon>Metazoa</taxon>
        <taxon>Spiralia</taxon>
        <taxon>Lophotrochozoa</taxon>
        <taxon>Platyhelminthes</taxon>
        <taxon>Cestoda</taxon>
        <taxon>Eucestoda</taxon>
        <taxon>Diphyllobothriidea</taxon>
        <taxon>Diphyllobothriidae</taxon>
        <taxon>Schistocephalus</taxon>
    </lineage>
</organism>
<keyword evidence="3" id="KW-1185">Reference proteome</keyword>
<evidence type="ECO:0000313" key="2">
    <source>
        <dbReference type="EMBL" id="VDM00062.1"/>
    </source>
</evidence>
<feature type="region of interest" description="Disordered" evidence="1">
    <location>
        <begin position="1"/>
        <end position="22"/>
    </location>
</feature>
<dbReference type="OrthoDB" id="449052at2759"/>
<feature type="compositionally biased region" description="Polar residues" evidence="1">
    <location>
        <begin position="122"/>
        <end position="133"/>
    </location>
</feature>
<evidence type="ECO:0000313" key="4">
    <source>
        <dbReference type="WBParaSite" id="SSLN_0001418801-mRNA-1"/>
    </source>
</evidence>
<feature type="compositionally biased region" description="Low complexity" evidence="1">
    <location>
        <begin position="134"/>
        <end position="152"/>
    </location>
</feature>
<feature type="compositionally biased region" description="Low complexity" evidence="1">
    <location>
        <begin position="260"/>
        <end position="274"/>
    </location>
</feature>
<proteinExistence type="predicted"/>
<evidence type="ECO:0000313" key="3">
    <source>
        <dbReference type="Proteomes" id="UP000275846"/>
    </source>
</evidence>
<dbReference type="WBParaSite" id="SSLN_0001418801-mRNA-1">
    <property type="protein sequence ID" value="SSLN_0001418801-mRNA-1"/>
    <property type="gene ID" value="SSLN_0001418801"/>
</dbReference>